<dbReference type="Pfam" id="PF07670">
    <property type="entry name" value="Gate"/>
    <property type="match status" value="1"/>
</dbReference>
<accession>A0ABZ3J5I8</accession>
<evidence type="ECO:0000313" key="3">
    <source>
        <dbReference type="EMBL" id="XFO73628.1"/>
    </source>
</evidence>
<keyword evidence="1" id="KW-0472">Membrane</keyword>
<evidence type="ECO:0000313" key="4">
    <source>
        <dbReference type="Proteomes" id="UP000216052"/>
    </source>
</evidence>
<dbReference type="EMBL" id="CP155571">
    <property type="protein sequence ID" value="XFO73628.1"/>
    <property type="molecule type" value="Genomic_DNA"/>
</dbReference>
<keyword evidence="4" id="KW-1185">Reference proteome</keyword>
<evidence type="ECO:0000256" key="1">
    <source>
        <dbReference type="SAM" id="Phobius"/>
    </source>
</evidence>
<keyword evidence="1" id="KW-1133">Transmembrane helix</keyword>
<gene>
    <name evidence="3" type="ORF">SPACI_037350</name>
</gene>
<keyword evidence="1" id="KW-0812">Transmembrane</keyword>
<sequence length="138" mass="14255">MVQIIKTGVQQGIGVVFRLARVVIPAIIFVSVLQATTLLHTIGQVFAPLMHSVGLPGEAAIAFVIGILTSIYGGIGAMVTLSLSSSELTVLSTMMAVCHGAFMETAVVTEAGASGILVFGLRFIGAFLAAWVLHMAGI</sequence>
<dbReference type="InterPro" id="IPR011642">
    <property type="entry name" value="Gate_dom"/>
</dbReference>
<feature type="transmembrane region" description="Helical" evidence="1">
    <location>
        <begin position="88"/>
        <end position="107"/>
    </location>
</feature>
<dbReference type="Proteomes" id="UP000216052">
    <property type="component" value="Chromosome"/>
</dbReference>
<name>A0ABZ3J5I8_SPOA4</name>
<proteinExistence type="predicted"/>
<feature type="transmembrane region" description="Helical" evidence="1">
    <location>
        <begin position="59"/>
        <end position="81"/>
    </location>
</feature>
<feature type="transmembrane region" description="Helical" evidence="1">
    <location>
        <begin position="22"/>
        <end position="47"/>
    </location>
</feature>
<protein>
    <recommendedName>
        <fullName evidence="2">Nucleoside transporter/FeoB GTPase Gate domain-containing protein</fullName>
    </recommendedName>
</protein>
<feature type="domain" description="Nucleoside transporter/FeoB GTPase Gate" evidence="2">
    <location>
        <begin position="16"/>
        <end position="101"/>
    </location>
</feature>
<dbReference type="RefSeq" id="WP_093795966.1">
    <property type="nucleotide sequence ID" value="NZ_CP155571.1"/>
</dbReference>
<reference evidence="3" key="1">
    <citation type="submission" date="2024-05" db="EMBL/GenBank/DDBJ databases">
        <title>Isolation and characterization of Sporomusa carbonis sp. nov., a carboxydotrophic hydrogenogen in the genus of Sporomusa isolated from a charcoal burning pile.</title>
        <authorList>
            <person name="Boeer T."/>
            <person name="Rosenbaum F."/>
            <person name="Eysell L."/>
            <person name="Mueller V."/>
            <person name="Daniel R."/>
            <person name="Poehlein A."/>
        </authorList>
    </citation>
    <scope>NUCLEOTIDE SEQUENCE [LARGE SCALE GENOMIC DNA]</scope>
    <source>
        <strain evidence="3">DSM 3132</strain>
    </source>
</reference>
<feature type="transmembrane region" description="Helical" evidence="1">
    <location>
        <begin position="113"/>
        <end position="133"/>
    </location>
</feature>
<evidence type="ECO:0000259" key="2">
    <source>
        <dbReference type="Pfam" id="PF07670"/>
    </source>
</evidence>
<organism evidence="3 4">
    <name type="scientific">Sporomusa acidovorans (strain ATCC 49682 / DSM 3132 / Mol)</name>
    <dbReference type="NCBI Taxonomy" id="1123286"/>
    <lineage>
        <taxon>Bacteria</taxon>
        <taxon>Bacillati</taxon>
        <taxon>Bacillota</taxon>
        <taxon>Negativicutes</taxon>
        <taxon>Selenomonadales</taxon>
        <taxon>Sporomusaceae</taxon>
        <taxon>Sporomusa</taxon>
    </lineage>
</organism>